<proteinExistence type="predicted"/>
<keyword evidence="3" id="KW-1185">Reference proteome</keyword>
<evidence type="ECO:0000313" key="3">
    <source>
        <dbReference type="Proteomes" id="UP000799537"/>
    </source>
</evidence>
<sequence length="276" mass="30078">MAIQNEPLPLTDRDIQFQKYFTALAPNYHHLTSNTTYFIAQKALSLAPPPTDSTALIHDNASGPGTASLALISHYESTDTPIPHITATDYTPAMISALPSLANVHATVADSQSLPHPNNHFAYSITNISLGNFNSAALALREIYRTLQSNGTAVVTHWKTFALGTILHKCLERFHGEPQPEPPVAGKALMETEGGIKEMLVEAGWERGRVETFEVEVVSQEVEGAVEFLTGPFLGVVRGILEGGEEGRERWRAIVRAVVEGEGQIRCEGWVVVGRK</sequence>
<dbReference type="RefSeq" id="XP_033673027.1">
    <property type="nucleotide sequence ID" value="XM_033804040.1"/>
</dbReference>
<reference evidence="2" key="1">
    <citation type="journal article" date="2020" name="Stud. Mycol.">
        <title>101 Dothideomycetes genomes: a test case for predicting lifestyles and emergence of pathogens.</title>
        <authorList>
            <person name="Haridas S."/>
            <person name="Albert R."/>
            <person name="Binder M."/>
            <person name="Bloem J."/>
            <person name="Labutti K."/>
            <person name="Salamov A."/>
            <person name="Andreopoulos B."/>
            <person name="Baker S."/>
            <person name="Barry K."/>
            <person name="Bills G."/>
            <person name="Bluhm B."/>
            <person name="Cannon C."/>
            <person name="Castanera R."/>
            <person name="Culley D."/>
            <person name="Daum C."/>
            <person name="Ezra D."/>
            <person name="Gonzalez J."/>
            <person name="Henrissat B."/>
            <person name="Kuo A."/>
            <person name="Liang C."/>
            <person name="Lipzen A."/>
            <person name="Lutzoni F."/>
            <person name="Magnuson J."/>
            <person name="Mondo S."/>
            <person name="Nolan M."/>
            <person name="Ohm R."/>
            <person name="Pangilinan J."/>
            <person name="Park H.-J."/>
            <person name="Ramirez L."/>
            <person name="Alfaro M."/>
            <person name="Sun H."/>
            <person name="Tritt A."/>
            <person name="Yoshinaga Y."/>
            <person name="Zwiers L.-H."/>
            <person name="Turgeon B."/>
            <person name="Goodwin S."/>
            <person name="Spatafora J."/>
            <person name="Crous P."/>
            <person name="Grigoriev I."/>
        </authorList>
    </citation>
    <scope>NUCLEOTIDE SEQUENCE</scope>
    <source>
        <strain evidence="2">ATCC 36951</strain>
    </source>
</reference>
<protein>
    <recommendedName>
        <fullName evidence="1">Methyltransferase domain-containing protein</fullName>
    </recommendedName>
</protein>
<dbReference type="Proteomes" id="UP000799537">
    <property type="component" value="Unassembled WGS sequence"/>
</dbReference>
<evidence type="ECO:0000259" key="1">
    <source>
        <dbReference type="Pfam" id="PF13649"/>
    </source>
</evidence>
<gene>
    <name evidence="2" type="ORF">M409DRAFT_17378</name>
</gene>
<dbReference type="Gene3D" id="3.40.50.150">
    <property type="entry name" value="Vaccinia Virus protein VP39"/>
    <property type="match status" value="1"/>
</dbReference>
<name>A0A6A6D144_ZASCE</name>
<dbReference type="GeneID" id="54557312"/>
<dbReference type="InterPro" id="IPR041698">
    <property type="entry name" value="Methyltransf_25"/>
</dbReference>
<dbReference type="AlphaFoldDB" id="A0A6A6D144"/>
<evidence type="ECO:0000313" key="2">
    <source>
        <dbReference type="EMBL" id="KAF2172138.1"/>
    </source>
</evidence>
<feature type="domain" description="Methyltransferase" evidence="1">
    <location>
        <begin position="59"/>
        <end position="151"/>
    </location>
</feature>
<dbReference type="InterPro" id="IPR029063">
    <property type="entry name" value="SAM-dependent_MTases_sf"/>
</dbReference>
<dbReference type="SUPFAM" id="SSF53335">
    <property type="entry name" value="S-adenosyl-L-methionine-dependent methyltransferases"/>
    <property type="match status" value="1"/>
</dbReference>
<organism evidence="2 3">
    <name type="scientific">Zasmidium cellare ATCC 36951</name>
    <dbReference type="NCBI Taxonomy" id="1080233"/>
    <lineage>
        <taxon>Eukaryota</taxon>
        <taxon>Fungi</taxon>
        <taxon>Dikarya</taxon>
        <taxon>Ascomycota</taxon>
        <taxon>Pezizomycotina</taxon>
        <taxon>Dothideomycetes</taxon>
        <taxon>Dothideomycetidae</taxon>
        <taxon>Mycosphaerellales</taxon>
        <taxon>Mycosphaerellaceae</taxon>
        <taxon>Zasmidium</taxon>
    </lineage>
</organism>
<dbReference type="OrthoDB" id="2013972at2759"/>
<accession>A0A6A6D144</accession>
<dbReference type="EMBL" id="ML993581">
    <property type="protein sequence ID" value="KAF2172138.1"/>
    <property type="molecule type" value="Genomic_DNA"/>
</dbReference>
<dbReference type="Pfam" id="PF13649">
    <property type="entry name" value="Methyltransf_25"/>
    <property type="match status" value="1"/>
</dbReference>